<keyword evidence="3" id="KW-1185">Reference proteome</keyword>
<evidence type="ECO:0000313" key="3">
    <source>
        <dbReference type="Proteomes" id="UP001595900"/>
    </source>
</evidence>
<dbReference type="InterPro" id="IPR006311">
    <property type="entry name" value="TAT_signal"/>
</dbReference>
<organism evidence="2 3">
    <name type="scientific">Gryllotalpicola reticulitermitis</name>
    <dbReference type="NCBI Taxonomy" id="1184153"/>
    <lineage>
        <taxon>Bacteria</taxon>
        <taxon>Bacillati</taxon>
        <taxon>Actinomycetota</taxon>
        <taxon>Actinomycetes</taxon>
        <taxon>Micrococcales</taxon>
        <taxon>Microbacteriaceae</taxon>
        <taxon>Gryllotalpicola</taxon>
    </lineage>
</organism>
<evidence type="ECO:0000256" key="1">
    <source>
        <dbReference type="SAM" id="SignalP"/>
    </source>
</evidence>
<sequence>MKRSSRSLLGAATALAIVVGGVLAAAPANAAAPSSCTSGRACLWDNANYKTANSTGNLLWFVQYVDDARRYTYSNTKISAHDSANSAFNNGRTDAAYFWEHEQYRGLWFKLARGQGDSDFGNGVPGRADGYFNNRVDSAAFESIHRP</sequence>
<feature type="chain" id="PRO_5047500051" evidence="1">
    <location>
        <begin position="31"/>
        <end position="147"/>
    </location>
</feature>
<dbReference type="Proteomes" id="UP001595900">
    <property type="component" value="Unassembled WGS sequence"/>
</dbReference>
<keyword evidence="1" id="KW-0732">Signal</keyword>
<protein>
    <submittedName>
        <fullName evidence="2">Peptidase inhibitor family I36 protein</fullName>
    </submittedName>
</protein>
<accession>A0ABV8Q5N7</accession>
<dbReference type="PROSITE" id="PS51318">
    <property type="entry name" value="TAT"/>
    <property type="match status" value="1"/>
</dbReference>
<comment type="caution">
    <text evidence="2">The sequence shown here is derived from an EMBL/GenBank/DDBJ whole genome shotgun (WGS) entry which is preliminary data.</text>
</comment>
<name>A0ABV8Q5N7_9MICO</name>
<evidence type="ECO:0000313" key="2">
    <source>
        <dbReference type="EMBL" id="MFC4243716.1"/>
    </source>
</evidence>
<proteinExistence type="predicted"/>
<feature type="signal peptide" evidence="1">
    <location>
        <begin position="1"/>
        <end position="30"/>
    </location>
</feature>
<gene>
    <name evidence="2" type="ORF">ACFOYW_10050</name>
</gene>
<reference evidence="3" key="1">
    <citation type="journal article" date="2019" name="Int. J. Syst. Evol. Microbiol.">
        <title>The Global Catalogue of Microorganisms (GCM) 10K type strain sequencing project: providing services to taxonomists for standard genome sequencing and annotation.</title>
        <authorList>
            <consortium name="The Broad Institute Genomics Platform"/>
            <consortium name="The Broad Institute Genome Sequencing Center for Infectious Disease"/>
            <person name="Wu L."/>
            <person name="Ma J."/>
        </authorList>
    </citation>
    <scope>NUCLEOTIDE SEQUENCE [LARGE SCALE GENOMIC DNA]</scope>
    <source>
        <strain evidence="3">CGMCC 1.10363</strain>
    </source>
</reference>
<dbReference type="Pfam" id="PF03995">
    <property type="entry name" value="Inhibitor_I36"/>
    <property type="match status" value="1"/>
</dbReference>
<dbReference type="EMBL" id="JBHSCN010000005">
    <property type="protein sequence ID" value="MFC4243716.1"/>
    <property type="molecule type" value="Genomic_DNA"/>
</dbReference>
<dbReference type="RefSeq" id="WP_390228796.1">
    <property type="nucleotide sequence ID" value="NZ_JBHSCN010000005.1"/>
</dbReference>